<organism evidence="4 5">
    <name type="scientific">Caenorhabditis tropicalis</name>
    <dbReference type="NCBI Taxonomy" id="1561998"/>
    <lineage>
        <taxon>Eukaryota</taxon>
        <taxon>Metazoa</taxon>
        <taxon>Ecdysozoa</taxon>
        <taxon>Nematoda</taxon>
        <taxon>Chromadorea</taxon>
        <taxon>Rhabditida</taxon>
        <taxon>Rhabditina</taxon>
        <taxon>Rhabditomorpha</taxon>
        <taxon>Rhabditoidea</taxon>
        <taxon>Rhabditidae</taxon>
        <taxon>Peloderinae</taxon>
        <taxon>Caenorhabditis</taxon>
    </lineage>
</organism>
<evidence type="ECO:0000313" key="5">
    <source>
        <dbReference type="WBParaSite" id="Csp11.Scaffold630.g19835.t1"/>
    </source>
</evidence>
<dbReference type="PANTHER" id="PTHR12048:SF0">
    <property type="entry name" value="CCAAT_ENHANCER-BINDING PROTEIN ZETA"/>
    <property type="match status" value="1"/>
</dbReference>
<feature type="region of interest" description="Disordered" evidence="2">
    <location>
        <begin position="805"/>
        <end position="977"/>
    </location>
</feature>
<feature type="compositionally biased region" description="Basic and acidic residues" evidence="2">
    <location>
        <begin position="816"/>
        <end position="826"/>
    </location>
</feature>
<dbReference type="GO" id="GO:0005634">
    <property type="term" value="C:nucleus"/>
    <property type="evidence" value="ECO:0007669"/>
    <property type="project" value="TreeGrafter"/>
</dbReference>
<feature type="domain" description="CCAAT-binding factor" evidence="3">
    <location>
        <begin position="463"/>
        <end position="684"/>
    </location>
</feature>
<dbReference type="PANTHER" id="PTHR12048">
    <property type="entry name" value="CCAAT-BINDING FACTOR-RELATED"/>
    <property type="match status" value="1"/>
</dbReference>
<dbReference type="Pfam" id="PF03914">
    <property type="entry name" value="CBF"/>
    <property type="match status" value="1"/>
</dbReference>
<feature type="region of interest" description="Disordered" evidence="2">
    <location>
        <begin position="69"/>
        <end position="99"/>
    </location>
</feature>
<evidence type="ECO:0000256" key="1">
    <source>
        <dbReference type="ARBA" id="ARBA00007797"/>
    </source>
</evidence>
<dbReference type="eggNOG" id="KOG2038">
    <property type="taxonomic scope" value="Eukaryota"/>
</dbReference>
<keyword evidence="4" id="KW-1185">Reference proteome</keyword>
<dbReference type="STRING" id="1561998.A0A1I7UVR9"/>
<feature type="compositionally biased region" description="Acidic residues" evidence="2">
    <location>
        <begin position="835"/>
        <end position="899"/>
    </location>
</feature>
<feature type="compositionally biased region" description="Acidic residues" evidence="2">
    <location>
        <begin position="911"/>
        <end position="928"/>
    </location>
</feature>
<evidence type="ECO:0000313" key="4">
    <source>
        <dbReference type="Proteomes" id="UP000095282"/>
    </source>
</evidence>
<evidence type="ECO:0000256" key="2">
    <source>
        <dbReference type="SAM" id="MobiDB-lite"/>
    </source>
</evidence>
<dbReference type="Proteomes" id="UP000095282">
    <property type="component" value="Unplaced"/>
</dbReference>
<dbReference type="InterPro" id="IPR016024">
    <property type="entry name" value="ARM-type_fold"/>
</dbReference>
<dbReference type="InterPro" id="IPR040155">
    <property type="entry name" value="CEBPZ/Mak21-like"/>
</dbReference>
<feature type="compositionally biased region" description="Basic residues" evidence="2">
    <location>
        <begin position="948"/>
        <end position="959"/>
    </location>
</feature>
<dbReference type="WBParaSite" id="Csp11.Scaffold630.g19835.t1">
    <property type="protein sequence ID" value="Csp11.Scaffold630.g19835.t1"/>
    <property type="gene ID" value="Csp11.Scaffold630.g19835"/>
</dbReference>
<dbReference type="AlphaFoldDB" id="A0A1I7UVR9"/>
<sequence>MELISLLDYLLVSTLTIKHVLSVMKLKKRPMKLVAKKPSEKLGKAQKIKQKAANLASAEKVMAQFESGEVDTKKKKQNGVAKTNGHTAPVVQKPENSNQKRQLKKILGQDGLLVKHPEGSKWYSYQIDHIHDEKTEKLSSSEIQKLLEEGKDILAQDAALLQTKDKQENGSEASWLYSVISKGTAADKRTAMQLQMHKSPVHSLEYVEKLIASCKKQGTRDVVDIIPILEDVFINHCLPENRKLISFNKRALKELTELSSGNQRSRRKILMMWAFEHELKILYQQFIESLVEIIKRPLEEVIKRSLKTLANCLMGKPESENLILSALVNAFGHPNYKIGAFVVNLLEGIARKHPAMRLVMVEEIERLVFRKNVNERAHLYSITFLSQMKFTKKDSDLCCRLMQIYLALFKTIVGKKITDNRLLPIILAGANRAFPFAKEADKLLEDVKDVYYLAHNSNYRTAIPALKLLFQFNKMNDYVSDRFYNALYRKLLDNCPAGAYAQLLKLMFDTMKEDSSAQRIRSFVKRLLQVAVNSQPDFAASILILISRVQKLRGPTEKLIILTKDIDPSARVVDKMENDDDEEERYVDLDVEGNEIVRNGVKKEEEEDIVIEEEEKDDKKKVQPGQLGASSTGGWVHRNMSTRGAKSPYDTVARNPLFVDASHVADSELLLLSNHYHPSVGVFAKALMEGREINYGGEALSDFTLMAFLDRFAFRNPKDVTKTTGSRIVRKKAHDPWGVRKLAVSSNEYTRKRREEIPADERFLHRYTSSLQKEKQVKKESGEDDWEYAESVNSEEFDQLLERFEPGELNEEFDIDYSKEFGAEKSKRNKKKAGEEEDVDMDEDDDIDLNDLNEEEDGGMDDDDDEGDVEDDDDEDNEGVEEDDEDDEGDEDDDDDEEGGFGGKSSANIFGEDDGSSDEEIGENDFEMAGDKFAEMLEDLEEDEDRKGKKKGGKKRGIKRGGGGGYKRGGAKKFRKH</sequence>
<dbReference type="InterPro" id="IPR011989">
    <property type="entry name" value="ARM-like"/>
</dbReference>
<reference evidence="5" key="1">
    <citation type="submission" date="2016-11" db="UniProtKB">
        <authorList>
            <consortium name="WormBaseParasite"/>
        </authorList>
    </citation>
    <scope>IDENTIFICATION</scope>
</reference>
<accession>A0A1I7UVR9</accession>
<protein>
    <submittedName>
        <fullName evidence="5">CBF domain-containing protein</fullName>
    </submittedName>
</protein>
<feature type="region of interest" description="Disordered" evidence="2">
    <location>
        <begin position="614"/>
        <end position="642"/>
    </location>
</feature>
<name>A0A1I7UVR9_9PELO</name>
<dbReference type="Gene3D" id="1.25.10.10">
    <property type="entry name" value="Leucine-rich Repeat Variant"/>
    <property type="match status" value="1"/>
</dbReference>
<evidence type="ECO:0000259" key="3">
    <source>
        <dbReference type="Pfam" id="PF03914"/>
    </source>
</evidence>
<dbReference type="InterPro" id="IPR005612">
    <property type="entry name" value="CCAAT-binding_factor"/>
</dbReference>
<comment type="similarity">
    <text evidence="1">Belongs to the CBF/MAK21 family.</text>
</comment>
<dbReference type="SUPFAM" id="SSF48371">
    <property type="entry name" value="ARM repeat"/>
    <property type="match status" value="2"/>
</dbReference>
<proteinExistence type="inferred from homology"/>
<feature type="compositionally biased region" description="Polar residues" evidence="2">
    <location>
        <begin position="628"/>
        <end position="642"/>
    </location>
</feature>